<evidence type="ECO:0008006" key="3">
    <source>
        <dbReference type="Google" id="ProtNLM"/>
    </source>
</evidence>
<name>A0A1E3RKT7_MYCFV</name>
<sequence length="143" mass="15318">MAKLELARELALSPDDAWAHVSDLNSLGDWMVMHEGWRGEVPDELTVGTRIVGVAGAKGLRNRVTWTIKQFDPPKLIEVTGSGVGGTKYGLTMKVAPTQTGSAFTLILNLGGPPLFGPIGSAAARAVKGDIDRSIRRFEELYG</sequence>
<dbReference type="AlphaFoldDB" id="A0A1E3RKT7"/>
<comment type="caution">
    <text evidence="1">The sequence shown here is derived from an EMBL/GenBank/DDBJ whole genome shotgun (WGS) entry which is preliminary data.</text>
</comment>
<proteinExistence type="predicted"/>
<dbReference type="SUPFAM" id="SSF55961">
    <property type="entry name" value="Bet v1-like"/>
    <property type="match status" value="1"/>
</dbReference>
<dbReference type="RefSeq" id="WP_069413533.1">
    <property type="nucleotide sequence ID" value="NZ_JACKUL010000014.1"/>
</dbReference>
<organism evidence="1 2">
    <name type="scientific">Mycolicibacterium flavescens</name>
    <name type="common">Mycobacterium flavescens</name>
    <dbReference type="NCBI Taxonomy" id="1776"/>
    <lineage>
        <taxon>Bacteria</taxon>
        <taxon>Bacillati</taxon>
        <taxon>Actinomycetota</taxon>
        <taxon>Actinomycetes</taxon>
        <taxon>Mycobacteriales</taxon>
        <taxon>Mycobacteriaceae</taxon>
        <taxon>Mycolicibacterium</taxon>
    </lineage>
</organism>
<dbReference type="Proteomes" id="UP000094053">
    <property type="component" value="Unassembled WGS sequence"/>
</dbReference>
<dbReference type="InterPro" id="IPR023393">
    <property type="entry name" value="START-like_dom_sf"/>
</dbReference>
<reference evidence="2" key="1">
    <citation type="submission" date="2016-09" db="EMBL/GenBank/DDBJ databases">
        <authorList>
            <person name="Greninger A.L."/>
            <person name="Jerome K.R."/>
            <person name="Mcnair B."/>
            <person name="Wallis C."/>
            <person name="Fang F."/>
        </authorList>
    </citation>
    <scope>NUCLEOTIDE SEQUENCE [LARGE SCALE GENOMIC DNA]</scope>
    <source>
        <strain evidence="2">M6</strain>
    </source>
</reference>
<evidence type="ECO:0000313" key="2">
    <source>
        <dbReference type="Proteomes" id="UP000094053"/>
    </source>
</evidence>
<dbReference type="OrthoDB" id="3681637at2"/>
<dbReference type="EMBL" id="MIHA01000006">
    <property type="protein sequence ID" value="ODQ90470.1"/>
    <property type="molecule type" value="Genomic_DNA"/>
</dbReference>
<dbReference type="Pfam" id="PF10604">
    <property type="entry name" value="Polyketide_cyc2"/>
    <property type="match status" value="1"/>
</dbReference>
<accession>A0A1E3RKT7</accession>
<keyword evidence="2" id="KW-1185">Reference proteome</keyword>
<dbReference type="Gene3D" id="3.30.530.20">
    <property type="match status" value="1"/>
</dbReference>
<dbReference type="CDD" id="cd07812">
    <property type="entry name" value="SRPBCC"/>
    <property type="match status" value="1"/>
</dbReference>
<dbReference type="InterPro" id="IPR019587">
    <property type="entry name" value="Polyketide_cyclase/dehydratase"/>
</dbReference>
<evidence type="ECO:0000313" key="1">
    <source>
        <dbReference type="EMBL" id="ODQ90470.1"/>
    </source>
</evidence>
<gene>
    <name evidence="1" type="ORF">BHQ18_10535</name>
</gene>
<dbReference type="STRING" id="1776.BHQ18_10535"/>
<protein>
    <recommendedName>
        <fullName evidence="3">SRPBCC family protein</fullName>
    </recommendedName>
</protein>